<evidence type="ECO:0000259" key="8">
    <source>
        <dbReference type="PROSITE" id="PS50937"/>
    </source>
</evidence>
<evidence type="ECO:0000256" key="1">
    <source>
        <dbReference type="ARBA" id="ARBA00004496"/>
    </source>
</evidence>
<dbReference type="InterPro" id="IPR015358">
    <property type="entry name" value="Tscrpt_reg_MerR_DNA-bd"/>
</dbReference>
<feature type="coiled-coil region" evidence="6">
    <location>
        <begin position="81"/>
        <end position="108"/>
    </location>
</feature>
<evidence type="ECO:0000256" key="4">
    <source>
        <dbReference type="ARBA" id="ARBA00023125"/>
    </source>
</evidence>
<accession>A0A1I1M2F7</accession>
<dbReference type="GO" id="GO:0005507">
    <property type="term" value="F:copper ion binding"/>
    <property type="evidence" value="ECO:0007669"/>
    <property type="project" value="InterPro"/>
</dbReference>
<keyword evidence="3" id="KW-0805">Transcription regulation</keyword>
<evidence type="ECO:0000313" key="9">
    <source>
        <dbReference type="EMBL" id="SFC77388.1"/>
    </source>
</evidence>
<keyword evidence="5" id="KW-0804">Transcription</keyword>
<dbReference type="RefSeq" id="WP_091874556.1">
    <property type="nucleotide sequence ID" value="NZ_FOLD01000010.1"/>
</dbReference>
<dbReference type="GO" id="GO:0003677">
    <property type="term" value="F:DNA binding"/>
    <property type="evidence" value="ECO:0007669"/>
    <property type="project" value="UniProtKB-KW"/>
</dbReference>
<dbReference type="AlphaFoldDB" id="A0A1I1M2F7"/>
<evidence type="ECO:0000313" key="10">
    <source>
        <dbReference type="Proteomes" id="UP000198639"/>
    </source>
</evidence>
<dbReference type="EMBL" id="FOLD01000010">
    <property type="protein sequence ID" value="SFC77388.1"/>
    <property type="molecule type" value="Genomic_DNA"/>
</dbReference>
<dbReference type="InterPro" id="IPR047057">
    <property type="entry name" value="MerR_fam"/>
</dbReference>
<keyword evidence="4" id="KW-0238">DNA-binding</keyword>
<evidence type="ECO:0000256" key="7">
    <source>
        <dbReference type="SAM" id="MobiDB-lite"/>
    </source>
</evidence>
<dbReference type="GO" id="GO:0005737">
    <property type="term" value="C:cytoplasm"/>
    <property type="evidence" value="ECO:0007669"/>
    <property type="project" value="UniProtKB-SubCell"/>
</dbReference>
<feature type="domain" description="HTH merR-type" evidence="8">
    <location>
        <begin position="1"/>
        <end position="69"/>
    </location>
</feature>
<proteinExistence type="predicted"/>
<sequence length="154" mass="17137">MNIGEASKASGVSAKMIRYYEEIALIPHAARSESGYRAYTGSDMHRLRFIRRARDLGFSVAEIGELLSLWDDRSRQSADVKRLAQSHIADLEERIRNLRQMADTLKELSDCCVGDERPDCPILATLEDPEEVGEERAAHAASPARRGLRGKAPA</sequence>
<reference evidence="10" key="1">
    <citation type="submission" date="2016-10" db="EMBL/GenBank/DDBJ databases">
        <authorList>
            <person name="Varghese N."/>
            <person name="Submissions S."/>
        </authorList>
    </citation>
    <scope>NUCLEOTIDE SEQUENCE [LARGE SCALE GENOMIC DNA]</scope>
    <source>
        <strain evidence="10">CGMCC 1.12041</strain>
    </source>
</reference>
<gene>
    <name evidence="9" type="ORF">SAMN05216204_11031</name>
</gene>
<dbReference type="Gene3D" id="1.10.1660.10">
    <property type="match status" value="1"/>
</dbReference>
<name>A0A1I1M2F7_9BURK</name>
<dbReference type="CDD" id="cd01108">
    <property type="entry name" value="HTH_CueR"/>
    <property type="match status" value="1"/>
</dbReference>
<evidence type="ECO:0000256" key="2">
    <source>
        <dbReference type="ARBA" id="ARBA00022490"/>
    </source>
</evidence>
<evidence type="ECO:0000256" key="3">
    <source>
        <dbReference type="ARBA" id="ARBA00023015"/>
    </source>
</evidence>
<dbReference type="Pfam" id="PF09278">
    <property type="entry name" value="MerR-DNA-bind"/>
    <property type="match status" value="1"/>
</dbReference>
<evidence type="ECO:0000256" key="5">
    <source>
        <dbReference type="ARBA" id="ARBA00023163"/>
    </source>
</evidence>
<dbReference type="GO" id="GO:0003700">
    <property type="term" value="F:DNA-binding transcription factor activity"/>
    <property type="evidence" value="ECO:0007669"/>
    <property type="project" value="InterPro"/>
</dbReference>
<dbReference type="SMART" id="SM00422">
    <property type="entry name" value="HTH_MERR"/>
    <property type="match status" value="1"/>
</dbReference>
<protein>
    <submittedName>
        <fullName evidence="9">Transcriptional regulator, MerR family</fullName>
    </submittedName>
</protein>
<dbReference type="PANTHER" id="PTHR30204:SF94">
    <property type="entry name" value="HEAVY METAL-DEPENDENT TRANSCRIPTIONAL REGULATOR HI_0293-RELATED"/>
    <property type="match status" value="1"/>
</dbReference>
<dbReference type="PANTHER" id="PTHR30204">
    <property type="entry name" value="REDOX-CYCLING DRUG-SENSING TRANSCRIPTIONAL ACTIVATOR SOXR"/>
    <property type="match status" value="1"/>
</dbReference>
<keyword evidence="2" id="KW-0963">Cytoplasm</keyword>
<feature type="region of interest" description="Disordered" evidence="7">
    <location>
        <begin position="127"/>
        <end position="154"/>
    </location>
</feature>
<dbReference type="STRING" id="1164594.SAMN05216204_11031"/>
<dbReference type="PROSITE" id="PS50937">
    <property type="entry name" value="HTH_MERR_2"/>
    <property type="match status" value="1"/>
</dbReference>
<dbReference type="InterPro" id="IPR000551">
    <property type="entry name" value="MerR-type_HTH_dom"/>
</dbReference>
<dbReference type="InterPro" id="IPR011789">
    <property type="entry name" value="CueR"/>
</dbReference>
<dbReference type="OrthoDB" id="9808480at2"/>
<dbReference type="NCBIfam" id="TIGR02044">
    <property type="entry name" value="CueR"/>
    <property type="match status" value="1"/>
</dbReference>
<dbReference type="InterPro" id="IPR009061">
    <property type="entry name" value="DNA-bd_dom_put_sf"/>
</dbReference>
<dbReference type="GO" id="GO:0045893">
    <property type="term" value="P:positive regulation of DNA-templated transcription"/>
    <property type="evidence" value="ECO:0007669"/>
    <property type="project" value="InterPro"/>
</dbReference>
<comment type="subcellular location">
    <subcellularLocation>
        <location evidence="1">Cytoplasm</location>
    </subcellularLocation>
</comment>
<organism evidence="9 10">
    <name type="scientific">Massilia yuzhufengensis</name>
    <dbReference type="NCBI Taxonomy" id="1164594"/>
    <lineage>
        <taxon>Bacteria</taxon>
        <taxon>Pseudomonadati</taxon>
        <taxon>Pseudomonadota</taxon>
        <taxon>Betaproteobacteria</taxon>
        <taxon>Burkholderiales</taxon>
        <taxon>Oxalobacteraceae</taxon>
        <taxon>Telluria group</taxon>
        <taxon>Massilia</taxon>
    </lineage>
</organism>
<dbReference type="SUPFAM" id="SSF46955">
    <property type="entry name" value="Putative DNA-binding domain"/>
    <property type="match status" value="1"/>
</dbReference>
<dbReference type="Proteomes" id="UP000198639">
    <property type="component" value="Unassembled WGS sequence"/>
</dbReference>
<dbReference type="Pfam" id="PF00376">
    <property type="entry name" value="MerR"/>
    <property type="match status" value="1"/>
</dbReference>
<evidence type="ECO:0000256" key="6">
    <source>
        <dbReference type="SAM" id="Coils"/>
    </source>
</evidence>
<keyword evidence="10" id="KW-1185">Reference proteome</keyword>
<keyword evidence="6" id="KW-0175">Coiled coil</keyword>
<dbReference type="PRINTS" id="PR00040">
    <property type="entry name" value="HTHMERR"/>
</dbReference>